<keyword evidence="1" id="KW-0472">Membrane</keyword>
<dbReference type="PANTHER" id="PTHR30383:SF5">
    <property type="entry name" value="SGNH HYDROLASE-TYPE ESTERASE DOMAIN-CONTAINING PROTEIN"/>
    <property type="match status" value="1"/>
</dbReference>
<dbReference type="AlphaFoldDB" id="A9A1Q5"/>
<keyword evidence="1" id="KW-0812">Transmembrane</keyword>
<dbReference type="SUPFAM" id="SSF52266">
    <property type="entry name" value="SGNH hydrolase"/>
    <property type="match status" value="1"/>
</dbReference>
<dbReference type="EnsemblBacteria" id="ABX12026">
    <property type="protein sequence ID" value="ABX12026"/>
    <property type="gene ID" value="Nmar_0126"/>
</dbReference>
<keyword evidence="1" id="KW-1133">Transmembrane helix</keyword>
<dbReference type="InterPro" id="IPR036514">
    <property type="entry name" value="SGNH_hydro_sf"/>
</dbReference>
<evidence type="ECO:0000313" key="2">
    <source>
        <dbReference type="EMBL" id="ABX12026.1"/>
    </source>
</evidence>
<keyword evidence="3" id="KW-1185">Reference proteome</keyword>
<gene>
    <name evidence="2" type="ordered locus">Nmar_0126</name>
</gene>
<evidence type="ECO:0000313" key="3">
    <source>
        <dbReference type="Proteomes" id="UP000000792"/>
    </source>
</evidence>
<dbReference type="Proteomes" id="UP000000792">
    <property type="component" value="Chromosome"/>
</dbReference>
<dbReference type="STRING" id="436308.Nmar_0126"/>
<feature type="transmembrane region" description="Helical" evidence="1">
    <location>
        <begin position="12"/>
        <end position="35"/>
    </location>
</feature>
<dbReference type="GeneID" id="5774393"/>
<name>A9A1Q5_NITMS</name>
<dbReference type="CDD" id="cd00229">
    <property type="entry name" value="SGNH_hydrolase"/>
    <property type="match status" value="1"/>
</dbReference>
<dbReference type="PANTHER" id="PTHR30383">
    <property type="entry name" value="THIOESTERASE 1/PROTEASE 1/LYSOPHOSPHOLIPASE L1"/>
    <property type="match status" value="1"/>
</dbReference>
<protein>
    <submittedName>
        <fullName evidence="2">Lipolytic protein G-D-S-L family</fullName>
    </submittedName>
</protein>
<proteinExistence type="predicted"/>
<dbReference type="GO" id="GO:0004622">
    <property type="term" value="F:phosphatidylcholine lysophospholipase activity"/>
    <property type="evidence" value="ECO:0000318"/>
    <property type="project" value="GO_Central"/>
</dbReference>
<dbReference type="InterPro" id="IPR051532">
    <property type="entry name" value="Ester_Hydrolysis_Enzymes"/>
</dbReference>
<dbReference type="EMBL" id="CP000866">
    <property type="protein sequence ID" value="ABX12026.1"/>
    <property type="molecule type" value="Genomic_DNA"/>
</dbReference>
<dbReference type="InParanoid" id="A9A1Q5"/>
<evidence type="ECO:0000256" key="1">
    <source>
        <dbReference type="SAM" id="Phobius"/>
    </source>
</evidence>
<dbReference type="OrthoDB" id="12317at2157"/>
<sequence length="393" mass="45171">MSVQVSSGKQFIFFLILGIILLIGIEVSLHITYLFSMECDSLNSSFFDYFSEYDKQVLCREYTLANDVSMFDAPVRLHVPDQHGKYVNINSDGWRGEEIKFLDDEYRIFFFGGSTAFGNISTSDETTIPGYLEKKLRDEGYNVKVINVGVSGAATIDEFYVLENLILRFDPDMVIMYDGWNDVAGFNLTKFNIPYQEFILNDALLNNMSFDRFNSSSGSGSGLIKFFERINFKTGIGLFIFYKNIVNEQPTLENIDNSKLDVKKGKVDPKIVEFIQNYMKKYWSKTCELGQTNDFTVVNFIQPILGTSDRVIGDDEKRIMNDTSFINEYSTYLREINLNTGEVKYCDNIFDLRNSFSEMNGINIYLDEGHMSDFGNEIMADSIYNKIFPMIPH</sequence>
<organism evidence="2 3">
    <name type="scientific">Nitrosopumilus maritimus (strain SCM1)</name>
    <dbReference type="NCBI Taxonomy" id="436308"/>
    <lineage>
        <taxon>Archaea</taxon>
        <taxon>Nitrososphaerota</taxon>
        <taxon>Nitrososphaeria</taxon>
        <taxon>Nitrosopumilales</taxon>
        <taxon>Nitrosopumilaceae</taxon>
        <taxon>Nitrosopumilus</taxon>
    </lineage>
</organism>
<accession>A9A1Q5</accession>
<reference evidence="2 3" key="1">
    <citation type="journal article" date="2010" name="Proc. Natl. Acad. Sci. U.S.A.">
        <title>Nitrosopumilus maritimus genome reveals unique mechanisms for nitrification and autotrophy in globally distributed marine crenarchaea.</title>
        <authorList>
            <person name="Walker C.B."/>
            <person name="de la Torre J.R."/>
            <person name="Klotz M.G."/>
            <person name="Urakawa H."/>
            <person name="Pinel N."/>
            <person name="Arp D.J."/>
            <person name="Brochier-Armanet C."/>
            <person name="Chain P.S."/>
            <person name="Chan P.P."/>
            <person name="Gollabgir A."/>
            <person name="Hemp J."/>
            <person name="Hugler M."/>
            <person name="Karr E.A."/>
            <person name="Konneke M."/>
            <person name="Shin M."/>
            <person name="Lawton T.J."/>
            <person name="Lowe T."/>
            <person name="Martens-Habbena W."/>
            <person name="Sayavedra-Soto L.A."/>
            <person name="Lang D."/>
            <person name="Sievert S.M."/>
            <person name="Rosenzweig A.C."/>
            <person name="Manning G."/>
            <person name="Stahl D.A."/>
        </authorList>
    </citation>
    <scope>NUCLEOTIDE SEQUENCE [LARGE SCALE GENOMIC DNA]</scope>
    <source>
        <strain evidence="2 3">SCM1</strain>
    </source>
</reference>
<dbReference type="Gene3D" id="3.40.50.1110">
    <property type="entry name" value="SGNH hydrolase"/>
    <property type="match status" value="1"/>
</dbReference>
<dbReference type="KEGG" id="nmr:Nmar_0126"/>
<dbReference type="HOGENOM" id="CLU_701354_0_0_2"/>
<dbReference type="RefSeq" id="WP_012214513.1">
    <property type="nucleotide sequence ID" value="NC_010085.1"/>
</dbReference>
<dbReference type="eggNOG" id="ENOG502N589">
    <property type="taxonomic scope" value="Archaea"/>
</dbReference>